<feature type="region of interest" description="Disordered" evidence="4">
    <location>
        <begin position="60"/>
        <end position="79"/>
    </location>
</feature>
<proteinExistence type="predicted"/>
<reference evidence="5" key="1">
    <citation type="submission" date="2023-03" db="EMBL/GenBank/DDBJ databases">
        <title>Massive genome expansion in bonnet fungi (Mycena s.s.) driven by repeated elements and novel gene families across ecological guilds.</title>
        <authorList>
            <consortium name="Lawrence Berkeley National Laboratory"/>
            <person name="Harder C.B."/>
            <person name="Miyauchi S."/>
            <person name="Viragh M."/>
            <person name="Kuo A."/>
            <person name="Thoen E."/>
            <person name="Andreopoulos B."/>
            <person name="Lu D."/>
            <person name="Skrede I."/>
            <person name="Drula E."/>
            <person name="Henrissat B."/>
            <person name="Morin E."/>
            <person name="Kohler A."/>
            <person name="Barry K."/>
            <person name="LaButti K."/>
            <person name="Morin E."/>
            <person name="Salamov A."/>
            <person name="Lipzen A."/>
            <person name="Mereny Z."/>
            <person name="Hegedus B."/>
            <person name="Baldrian P."/>
            <person name="Stursova M."/>
            <person name="Weitz H."/>
            <person name="Taylor A."/>
            <person name="Grigoriev I.V."/>
            <person name="Nagy L.G."/>
            <person name="Martin F."/>
            <person name="Kauserud H."/>
        </authorList>
    </citation>
    <scope>NUCLEOTIDE SEQUENCE</scope>
    <source>
        <strain evidence="5">CBHHK188m</strain>
    </source>
</reference>
<evidence type="ECO:0000256" key="1">
    <source>
        <dbReference type="PIRSR" id="PIRSR610347-1"/>
    </source>
</evidence>
<dbReference type="InterPro" id="IPR010347">
    <property type="entry name" value="Tdp1"/>
</dbReference>
<dbReference type="EMBL" id="JARJLG010000069">
    <property type="protein sequence ID" value="KAJ7753929.1"/>
    <property type="molecule type" value="Genomic_DNA"/>
</dbReference>
<dbReference type="Pfam" id="PF06087">
    <property type="entry name" value="Tyr-DNA_phospho"/>
    <property type="match status" value="1"/>
</dbReference>
<evidence type="ECO:0000256" key="3">
    <source>
        <dbReference type="PIRSR" id="PIRSR610347-3"/>
    </source>
</evidence>
<feature type="active site" description="Proton donor/acceptor" evidence="1">
    <location>
        <position position="457"/>
    </location>
</feature>
<dbReference type="SUPFAM" id="SSF56024">
    <property type="entry name" value="Phospholipase D/nuclease"/>
    <property type="match status" value="2"/>
</dbReference>
<sequence>MLLEESLDAQELDDLNRALALSLQDIEPPIEREPVYAAAEPRTFIWDGASRTLAESSDVGGSKRRLVDIPDDSEHRGKKPRLERELRIKELTETENHQRMREEIRRKALNPVQLPMKYKGGALRLTRTPGRNRVNTVSLEDLIHPTELTSAFVFAYCIENDFLFKYFPFKTCQNYRSHCLVYVGRDLAMDPQGKECAARIFGAMQVQYSGLSSVHVSERTLDGENFKAIYPYVPGGCIHSKMMVLIYPDFLRLIITSANLIQSDVLFADNMWYIEDFPRLSSEAAEKYEETKFEATLIDHLEALGCPETFLEMYLNVAAFDFSAVKVHLVTSKRGSSSKEDAAENGQLALRRIVRDKILQDYTDDTLPQMEFEVCVGSVGKLEVEGVVKSLLESCAGNRQKSIEGLPALKMIFPTLDDGAGNIGSHIVWKSLARNSAEYLKRIFYHYKSKDEGSLFHTKCILALRAGQPAALPLYIYLGSHNFSSGAWGKVVPEKCPAAAKKYGPVRLENVANFECGVVVKGEDIVGMLETTDWEDVVPYVRPSEANRYKEEERPFTMLPNNFSGPLVAGSGTGPNLLSLESAMDLVHILSAGDLFAPT</sequence>
<dbReference type="GO" id="GO:0008081">
    <property type="term" value="F:phosphoric diester hydrolase activity"/>
    <property type="evidence" value="ECO:0007669"/>
    <property type="project" value="InterPro"/>
</dbReference>
<dbReference type="GO" id="GO:0006281">
    <property type="term" value="P:DNA repair"/>
    <property type="evidence" value="ECO:0007669"/>
    <property type="project" value="InterPro"/>
</dbReference>
<comment type="caution">
    <text evidence="5">The sequence shown here is derived from an EMBL/GenBank/DDBJ whole genome shotgun (WGS) entry which is preliminary data.</text>
</comment>
<dbReference type="AlphaFoldDB" id="A0AAD7IZX2"/>
<feature type="compositionally biased region" description="Basic and acidic residues" evidence="4">
    <location>
        <begin position="65"/>
        <end position="79"/>
    </location>
</feature>
<name>A0AAD7IZX2_9AGAR</name>
<dbReference type="PANTHER" id="PTHR12415">
    <property type="entry name" value="TYROSYL-DNA PHOSPHODIESTERASE 1"/>
    <property type="match status" value="1"/>
</dbReference>
<feature type="binding site" evidence="2">
    <location>
        <position position="241"/>
    </location>
    <ligand>
        <name>substrate</name>
    </ligand>
</feature>
<dbReference type="GO" id="GO:0005634">
    <property type="term" value="C:nucleus"/>
    <property type="evidence" value="ECO:0007669"/>
    <property type="project" value="InterPro"/>
</dbReference>
<feature type="binding site" evidence="2">
    <location>
        <position position="459"/>
    </location>
    <ligand>
        <name>substrate</name>
    </ligand>
</feature>
<accession>A0AAD7IZX2</accession>
<keyword evidence="6" id="KW-1185">Reference proteome</keyword>
<evidence type="ECO:0000313" key="5">
    <source>
        <dbReference type="EMBL" id="KAJ7753929.1"/>
    </source>
</evidence>
<dbReference type="Proteomes" id="UP001215280">
    <property type="component" value="Unassembled WGS sequence"/>
</dbReference>
<gene>
    <name evidence="5" type="ORF">DFH07DRAFT_1029951</name>
</gene>
<evidence type="ECO:0000256" key="4">
    <source>
        <dbReference type="SAM" id="MobiDB-lite"/>
    </source>
</evidence>
<feature type="site" description="Interaction with DNA" evidence="3">
    <location>
        <position position="484"/>
    </location>
</feature>
<dbReference type="CDD" id="cd09122">
    <property type="entry name" value="PLDc_Tdp1_1"/>
    <property type="match status" value="1"/>
</dbReference>
<protein>
    <submittedName>
        <fullName evidence="5">Tyrosyl-DNA phosphodiesterase-domain-containing protein</fullName>
    </submittedName>
</protein>
<dbReference type="Gene3D" id="3.30.870.10">
    <property type="entry name" value="Endonuclease Chain A"/>
    <property type="match status" value="2"/>
</dbReference>
<evidence type="ECO:0000313" key="6">
    <source>
        <dbReference type="Proteomes" id="UP001215280"/>
    </source>
</evidence>
<organism evidence="5 6">
    <name type="scientific">Mycena maculata</name>
    <dbReference type="NCBI Taxonomy" id="230809"/>
    <lineage>
        <taxon>Eukaryota</taxon>
        <taxon>Fungi</taxon>
        <taxon>Dikarya</taxon>
        <taxon>Basidiomycota</taxon>
        <taxon>Agaricomycotina</taxon>
        <taxon>Agaricomycetes</taxon>
        <taxon>Agaricomycetidae</taxon>
        <taxon>Agaricales</taxon>
        <taxon>Marasmiineae</taxon>
        <taxon>Mycenaceae</taxon>
        <taxon>Mycena</taxon>
    </lineage>
</organism>
<evidence type="ECO:0000256" key="2">
    <source>
        <dbReference type="PIRSR" id="PIRSR610347-2"/>
    </source>
</evidence>
<feature type="active site" description="Nucleophile" evidence="1">
    <location>
        <position position="239"/>
    </location>
</feature>